<dbReference type="EMBL" id="CAEZXX010000183">
    <property type="protein sequence ID" value="CAB4725461.1"/>
    <property type="molecule type" value="Genomic_DNA"/>
</dbReference>
<organism evidence="3">
    <name type="scientific">freshwater metagenome</name>
    <dbReference type="NCBI Taxonomy" id="449393"/>
    <lineage>
        <taxon>unclassified sequences</taxon>
        <taxon>metagenomes</taxon>
        <taxon>ecological metagenomes</taxon>
    </lineage>
</organism>
<evidence type="ECO:0000313" key="2">
    <source>
        <dbReference type="EMBL" id="CAB4725461.1"/>
    </source>
</evidence>
<dbReference type="AlphaFoldDB" id="A0A6J7ECK4"/>
<gene>
    <name evidence="2" type="ORF">UFOPK2602_02035</name>
    <name evidence="3" type="ORF">UFOPK3417_01179</name>
</gene>
<sequence>MAPIRQHAYTVAKRSTPGGTSTATRSPARTPVALMAVANLATRPAKADHVTLSSAAASLTASVFSDAFATTSDHSGRYGAAASDRCVAPPA</sequence>
<evidence type="ECO:0000256" key="1">
    <source>
        <dbReference type="SAM" id="MobiDB-lite"/>
    </source>
</evidence>
<reference evidence="3" key="1">
    <citation type="submission" date="2020-05" db="EMBL/GenBank/DDBJ databases">
        <authorList>
            <person name="Chiriac C."/>
            <person name="Salcher M."/>
            <person name="Ghai R."/>
            <person name="Kavagutti S V."/>
        </authorList>
    </citation>
    <scope>NUCLEOTIDE SEQUENCE</scope>
</reference>
<proteinExistence type="predicted"/>
<accession>A0A6J7ECK4</accession>
<name>A0A6J7ECK4_9ZZZZ</name>
<evidence type="ECO:0000313" key="3">
    <source>
        <dbReference type="EMBL" id="CAB4878970.1"/>
    </source>
</evidence>
<dbReference type="EMBL" id="CAFBLR010000112">
    <property type="protein sequence ID" value="CAB4878970.1"/>
    <property type="molecule type" value="Genomic_DNA"/>
</dbReference>
<feature type="compositionally biased region" description="Polar residues" evidence="1">
    <location>
        <begin position="17"/>
        <end position="27"/>
    </location>
</feature>
<protein>
    <submittedName>
        <fullName evidence="3">Unannotated protein</fullName>
    </submittedName>
</protein>
<feature type="region of interest" description="Disordered" evidence="1">
    <location>
        <begin position="1"/>
        <end position="28"/>
    </location>
</feature>